<gene>
    <name evidence="1" type="ORF">D7I47_00255</name>
</gene>
<protein>
    <submittedName>
        <fullName evidence="1">Uncharacterized protein</fullName>
    </submittedName>
</protein>
<evidence type="ECO:0000313" key="1">
    <source>
        <dbReference type="EMBL" id="AYF96834.1"/>
    </source>
</evidence>
<reference evidence="2" key="1">
    <citation type="submission" date="2018-09" db="EMBL/GenBank/DDBJ databases">
        <title>Genome sequencing of strain 2DFWR-13.</title>
        <authorList>
            <person name="Heo J."/>
            <person name="Kim S.-J."/>
            <person name="Kwon S.-W."/>
        </authorList>
    </citation>
    <scope>NUCLEOTIDE SEQUENCE [LARGE SCALE GENOMIC DNA]</scope>
    <source>
        <strain evidence="2">2DFWR-13</strain>
    </source>
</reference>
<keyword evidence="2" id="KW-1185">Reference proteome</keyword>
<dbReference type="OrthoDB" id="5111843at2"/>
<evidence type="ECO:0000313" key="2">
    <source>
        <dbReference type="Proteomes" id="UP000278886"/>
    </source>
</evidence>
<dbReference type="AlphaFoldDB" id="A0A387B050"/>
<dbReference type="RefSeq" id="WP_120761185.1">
    <property type="nucleotide sequence ID" value="NZ_CP032630.1"/>
</dbReference>
<dbReference type="Proteomes" id="UP000278886">
    <property type="component" value="Chromosome"/>
</dbReference>
<accession>A0A387B050</accession>
<dbReference type="KEGG" id="lyd:D7I47_00255"/>
<proteinExistence type="predicted"/>
<organism evidence="1 2">
    <name type="scientific">Protaetiibacter intestinalis</name>
    <dbReference type="NCBI Taxonomy" id="2419774"/>
    <lineage>
        <taxon>Bacteria</taxon>
        <taxon>Bacillati</taxon>
        <taxon>Actinomycetota</taxon>
        <taxon>Actinomycetes</taxon>
        <taxon>Micrococcales</taxon>
        <taxon>Microbacteriaceae</taxon>
        <taxon>Protaetiibacter</taxon>
    </lineage>
</organism>
<dbReference type="EMBL" id="CP032630">
    <property type="protein sequence ID" value="AYF96834.1"/>
    <property type="molecule type" value="Genomic_DNA"/>
</dbReference>
<name>A0A387B050_9MICO</name>
<sequence>MALFRSRRGVDPALPRDDRGFGSFDDYVYNLKPRNKRITLVLADSNPYQDELRELAESGEAGLETAISPRTLDAERVDAPIPVRLFTGRRVSGVVGSIPRGLESVIDENLRRLDGKGVKARIPVRIDRRREGYRVVLLMGAIR</sequence>